<organism evidence="2 3">
    <name type="scientific">Massilia frigida</name>
    <dbReference type="NCBI Taxonomy" id="2609281"/>
    <lineage>
        <taxon>Bacteria</taxon>
        <taxon>Pseudomonadati</taxon>
        <taxon>Pseudomonadota</taxon>
        <taxon>Betaproteobacteria</taxon>
        <taxon>Burkholderiales</taxon>
        <taxon>Oxalobacteraceae</taxon>
        <taxon>Telluria group</taxon>
        <taxon>Massilia</taxon>
    </lineage>
</organism>
<evidence type="ECO:0000313" key="2">
    <source>
        <dbReference type="EMBL" id="NHZ84190.1"/>
    </source>
</evidence>
<dbReference type="InterPro" id="IPR014914">
    <property type="entry name" value="RES_dom"/>
</dbReference>
<evidence type="ECO:0000259" key="1">
    <source>
        <dbReference type="Pfam" id="PF08808"/>
    </source>
</evidence>
<feature type="domain" description="RES" evidence="1">
    <location>
        <begin position="31"/>
        <end position="94"/>
    </location>
</feature>
<sequence>MCLAGSVGATTVDMEQDGVEYTDPAPFPAKRMKPLSNAAHEGRVNPKGIPCLYVANDRETAMSEVRPGVGAELSLAQLVLNREITLIDFSVGHEDVGTPFFFEEPTPKMREKAVWKQVEDAFSKPEPLAKLAERMKIAWQRKRKGGGGRPFLA</sequence>
<proteinExistence type="predicted"/>
<dbReference type="Pfam" id="PF08808">
    <property type="entry name" value="RES"/>
    <property type="match status" value="1"/>
</dbReference>
<protein>
    <submittedName>
        <fullName evidence="2">RES domain-containing protein</fullName>
    </submittedName>
</protein>
<reference evidence="2 3" key="1">
    <citation type="submission" date="2019-10" db="EMBL/GenBank/DDBJ databases">
        <title>Taxonomy of Antarctic Massilia spp.: description of Massilia rubra sp. nov., Massilia aquatica sp. nov., Massilia mucilaginosa sp. nov., Massilia frigida sp. nov. isolated from streams, lakes and regoliths.</title>
        <authorList>
            <person name="Holochova P."/>
            <person name="Sedlacek I."/>
            <person name="Kralova S."/>
            <person name="Maslanova I."/>
            <person name="Busse H.-J."/>
            <person name="Stankova E."/>
            <person name="Vrbovska V."/>
            <person name="Kovarovic V."/>
            <person name="Bartak M."/>
            <person name="Svec P."/>
            <person name="Pantucek R."/>
        </authorList>
    </citation>
    <scope>NUCLEOTIDE SEQUENCE [LARGE SCALE GENOMIC DNA]</scope>
    <source>
        <strain evidence="2 3">CCM 8695</strain>
    </source>
</reference>
<dbReference type="Proteomes" id="UP000621455">
    <property type="component" value="Unassembled WGS sequence"/>
</dbReference>
<name>A0ABX0NKP3_9BURK</name>
<gene>
    <name evidence="2" type="ORF">F2P44_33830</name>
</gene>
<comment type="caution">
    <text evidence="2">The sequence shown here is derived from an EMBL/GenBank/DDBJ whole genome shotgun (WGS) entry which is preliminary data.</text>
</comment>
<keyword evidence="3" id="KW-1185">Reference proteome</keyword>
<evidence type="ECO:0000313" key="3">
    <source>
        <dbReference type="Proteomes" id="UP000621455"/>
    </source>
</evidence>
<accession>A0ABX0NKP3</accession>
<dbReference type="EMBL" id="WHJG01000139">
    <property type="protein sequence ID" value="NHZ84190.1"/>
    <property type="molecule type" value="Genomic_DNA"/>
</dbReference>